<keyword evidence="6" id="KW-0067">ATP-binding</keyword>
<dbReference type="GO" id="GO:0016874">
    <property type="term" value="F:ligase activity"/>
    <property type="evidence" value="ECO:0007669"/>
    <property type="project" value="UniProtKB-KW"/>
</dbReference>
<evidence type="ECO:0000256" key="1">
    <source>
        <dbReference type="ARBA" id="ARBA00005061"/>
    </source>
</evidence>
<dbReference type="InterPro" id="IPR014729">
    <property type="entry name" value="Rossmann-like_a/b/a_fold"/>
</dbReference>
<evidence type="ECO:0000313" key="10">
    <source>
        <dbReference type="EMBL" id="SVA26562.1"/>
    </source>
</evidence>
<sequence>MNKKAVILLSGGLDSTTCLAMAKTQGFELFALTVNYGQRHIFELESAKKVAQAIGVNKHSIVNIDLSQFGGSALTDNIDVPKDRNETDMTDIPVTYVPARNTVILSMALAWAETLGAIDIFIGVNSLDYSGYPDCRPEFIESFEQTANLATKAGVDGNRFKIHTPLIDLTKAEIVIKGTELGVDYGITTSCYDPHENGNPCGHCDACILRLKGFMEAGLEDPLNYK</sequence>
<dbReference type="HAMAP" id="MF_01633">
    <property type="entry name" value="QueC"/>
    <property type="match status" value="1"/>
</dbReference>
<keyword evidence="4" id="KW-0547">Nucleotide-binding</keyword>
<evidence type="ECO:0000256" key="7">
    <source>
        <dbReference type="ARBA" id="ARBA00037993"/>
    </source>
</evidence>
<evidence type="ECO:0000256" key="8">
    <source>
        <dbReference type="ARBA" id="ARBA00039149"/>
    </source>
</evidence>
<evidence type="ECO:0000256" key="6">
    <source>
        <dbReference type="ARBA" id="ARBA00022840"/>
    </source>
</evidence>
<evidence type="ECO:0000256" key="9">
    <source>
        <dbReference type="ARBA" id="ARBA00047890"/>
    </source>
</evidence>
<accession>A0A381UEC2</accession>
<dbReference type="Gene3D" id="3.40.50.620">
    <property type="entry name" value="HUPs"/>
    <property type="match status" value="1"/>
</dbReference>
<dbReference type="PANTHER" id="PTHR42914:SF1">
    <property type="entry name" value="7-CYANO-7-DEAZAGUANINE SYNTHASE"/>
    <property type="match status" value="1"/>
</dbReference>
<dbReference type="Pfam" id="PF06508">
    <property type="entry name" value="QueC"/>
    <property type="match status" value="1"/>
</dbReference>
<gene>
    <name evidence="10" type="ORF">METZ01_LOCUS79416</name>
</gene>
<reference evidence="10" key="1">
    <citation type="submission" date="2018-05" db="EMBL/GenBank/DDBJ databases">
        <authorList>
            <person name="Lanie J.A."/>
            <person name="Ng W.-L."/>
            <person name="Kazmierczak K.M."/>
            <person name="Andrzejewski T.M."/>
            <person name="Davidsen T.M."/>
            <person name="Wayne K.J."/>
            <person name="Tettelin H."/>
            <person name="Glass J.I."/>
            <person name="Rusch D."/>
            <person name="Podicherti R."/>
            <person name="Tsui H.-C.T."/>
            <person name="Winkler M.E."/>
        </authorList>
    </citation>
    <scope>NUCLEOTIDE SEQUENCE</scope>
</reference>
<protein>
    <recommendedName>
        <fullName evidence="8">7-cyano-7-deazaguanine synthase</fullName>
        <ecNumber evidence="8">6.3.4.20</ecNumber>
    </recommendedName>
</protein>
<evidence type="ECO:0000256" key="5">
    <source>
        <dbReference type="ARBA" id="ARBA00022833"/>
    </source>
</evidence>
<dbReference type="InterPro" id="IPR018317">
    <property type="entry name" value="QueC"/>
</dbReference>
<keyword evidence="5" id="KW-0862">Zinc</keyword>
<dbReference type="SUPFAM" id="SSF52402">
    <property type="entry name" value="Adenine nucleotide alpha hydrolases-like"/>
    <property type="match status" value="1"/>
</dbReference>
<comment type="catalytic activity">
    <reaction evidence="9">
        <text>7-carboxy-7-carbaguanine + NH4(+) + 2 ATP = 7-cyano-7-carbaguanine + 2 AMP + 2 diphosphate + 2 H(+)</text>
        <dbReference type="Rhea" id="RHEA:27982"/>
        <dbReference type="ChEBI" id="CHEBI:15378"/>
        <dbReference type="ChEBI" id="CHEBI:28938"/>
        <dbReference type="ChEBI" id="CHEBI:30616"/>
        <dbReference type="ChEBI" id="CHEBI:33019"/>
        <dbReference type="ChEBI" id="CHEBI:45075"/>
        <dbReference type="ChEBI" id="CHEBI:61036"/>
        <dbReference type="ChEBI" id="CHEBI:456215"/>
        <dbReference type="EC" id="6.3.4.20"/>
    </reaction>
</comment>
<dbReference type="GO" id="GO:0046872">
    <property type="term" value="F:metal ion binding"/>
    <property type="evidence" value="ECO:0007669"/>
    <property type="project" value="UniProtKB-KW"/>
</dbReference>
<evidence type="ECO:0000256" key="3">
    <source>
        <dbReference type="ARBA" id="ARBA00022723"/>
    </source>
</evidence>
<evidence type="ECO:0000256" key="2">
    <source>
        <dbReference type="ARBA" id="ARBA00022598"/>
    </source>
</evidence>
<dbReference type="EMBL" id="UINC01006276">
    <property type="protein sequence ID" value="SVA26562.1"/>
    <property type="molecule type" value="Genomic_DNA"/>
</dbReference>
<dbReference type="NCBIfam" id="TIGR00364">
    <property type="entry name" value="7-cyano-7-deazaguanine synthase QueC"/>
    <property type="match status" value="1"/>
</dbReference>
<dbReference type="GO" id="GO:0005524">
    <property type="term" value="F:ATP binding"/>
    <property type="evidence" value="ECO:0007669"/>
    <property type="project" value="UniProtKB-KW"/>
</dbReference>
<keyword evidence="3" id="KW-0479">Metal-binding</keyword>
<dbReference type="PIRSF" id="PIRSF006293">
    <property type="entry name" value="ExsB"/>
    <property type="match status" value="1"/>
</dbReference>
<comment type="pathway">
    <text evidence="1">Purine metabolism; 7-cyano-7-deazaguanine biosynthesis.</text>
</comment>
<dbReference type="PANTHER" id="PTHR42914">
    <property type="entry name" value="7-CYANO-7-DEAZAGUANINE SYNTHASE"/>
    <property type="match status" value="1"/>
</dbReference>
<keyword evidence="2" id="KW-0436">Ligase</keyword>
<dbReference type="CDD" id="cd01995">
    <property type="entry name" value="QueC-like"/>
    <property type="match status" value="1"/>
</dbReference>
<name>A0A381UEC2_9ZZZZ</name>
<proteinExistence type="inferred from homology"/>
<dbReference type="AlphaFoldDB" id="A0A381UEC2"/>
<evidence type="ECO:0000256" key="4">
    <source>
        <dbReference type="ARBA" id="ARBA00022741"/>
    </source>
</evidence>
<dbReference type="EC" id="6.3.4.20" evidence="8"/>
<comment type="similarity">
    <text evidence="7">Belongs to the QueC family.</text>
</comment>
<organism evidence="10">
    <name type="scientific">marine metagenome</name>
    <dbReference type="NCBI Taxonomy" id="408172"/>
    <lineage>
        <taxon>unclassified sequences</taxon>
        <taxon>metagenomes</taxon>
        <taxon>ecological metagenomes</taxon>
    </lineage>
</organism>